<evidence type="ECO:0000256" key="8">
    <source>
        <dbReference type="ARBA" id="ARBA00022859"/>
    </source>
</evidence>
<evidence type="ECO:0008006" key="15">
    <source>
        <dbReference type="Google" id="ProtNLM"/>
    </source>
</evidence>
<evidence type="ECO:0000256" key="2">
    <source>
        <dbReference type="ARBA" id="ARBA00022490"/>
    </source>
</evidence>
<keyword evidence="6" id="KW-0067">ATP-binding</keyword>
<dbReference type="Proteomes" id="UP000756346">
    <property type="component" value="Unassembled WGS sequence"/>
</dbReference>
<dbReference type="InterPro" id="IPR045055">
    <property type="entry name" value="DNA2/NAM7-like"/>
</dbReference>
<evidence type="ECO:0000256" key="6">
    <source>
        <dbReference type="ARBA" id="ARBA00022806"/>
    </source>
</evidence>
<dbReference type="GO" id="GO:0008270">
    <property type="term" value="F:zinc ion binding"/>
    <property type="evidence" value="ECO:0007669"/>
    <property type="project" value="UniProtKB-KW"/>
</dbReference>
<comment type="subcellular location">
    <subcellularLocation>
        <location evidence="1">Cytoplasm</location>
    </subcellularLocation>
</comment>
<dbReference type="InterPro" id="IPR000571">
    <property type="entry name" value="Znf_CCCH"/>
</dbReference>
<evidence type="ECO:0000313" key="13">
    <source>
        <dbReference type="EMBL" id="KAH7040050.1"/>
    </source>
</evidence>
<dbReference type="PANTHER" id="PTHR10887:SF445">
    <property type="entry name" value="NFX1-TYPE ZINC FINGER-CONTAINING PROTEIN 1"/>
    <property type="match status" value="1"/>
</dbReference>
<dbReference type="RefSeq" id="XP_046018105.1">
    <property type="nucleotide sequence ID" value="XM_046149356.1"/>
</dbReference>
<dbReference type="Pfam" id="PF20173">
    <property type="entry name" value="ZnF_RZ-type"/>
    <property type="match status" value="1"/>
</dbReference>
<dbReference type="PANTHER" id="PTHR10887">
    <property type="entry name" value="DNA2/NAM7 HELICASE FAMILY"/>
    <property type="match status" value="1"/>
</dbReference>
<dbReference type="Pfam" id="PF13087">
    <property type="entry name" value="AAA_12"/>
    <property type="match status" value="1"/>
</dbReference>
<dbReference type="GO" id="GO:0004386">
    <property type="term" value="F:helicase activity"/>
    <property type="evidence" value="ECO:0007669"/>
    <property type="project" value="InterPro"/>
</dbReference>
<sequence length="1968" mass="218945">MAGPGRRRDAPAGQKQGVCYHFRSGKCSYGARCKYSHETLTNGSPEGSGAVRSRAPPKDPAYRQAQDDLHRFKQLLQQSPSTHGRLASDIGPDFFQTARKILDGDLGAAQEIVKLLAQDDGLAFVRYLAKNIIPNSRAHGTHLQLWQTQLKPFFETVTHERIVESAVLEQQLATIYNFMMGVNGDRARLLLGFATDLLSQVSAEQQIEITKLSLAVVYRMIDCNTNNIVAGVFDPVVKVLAATIHTLIDISQHDRLQMGHHLEYLNRRLEIGAALPFTASQKQATTQQATFQLDQDLPGQLSKDGPRHDNDHADIGDINILPTYDEIMSVRPEYLPTNDTSLFHKPGIMGRIDREFRLLREDTVGQLRDAVRRQIDAMKTPQHQRRQAQRDNTLRTYVYDGAQVMSLQIERPHGLSIDVRFKQPAPGAERKHRQEWWENSRRLQPGGLVCVTSSRNTAFFAVVSEQPNKPATQQGQTASGQREEDKPTLFGERDHAFVSLNLAEESRDAVYQLLRWSSRPEAITNRADWFLVEFPGVLLPSFRYTLEALQLLSAKPNLPFAELLAPAKPGSQPDTTTGLTTVQPPRYATKPGFVFDLACLSQDFTPLQTSLQNPLDPAKLSEHSALDPTQASALLSALSRSLALIQGPPGTGKSYTGEKIIKVLLANKGAAKLGPILCVCYTNHALDQLLEHLLDSGVERIIRIGSRSKSERLEQLNLRVVVQIQNRTKAEKSALYNFHSDLDSQAEFLNQTLAQLAALDRNSALEEYLAVHHVEHHSHLFGKIIDEEGFQKVVNDPTQRFKRWIRGGHPASDMLRSPSQLESAPLETMSAGERQRLYQHWNRQMRAPLVTQIQKSYAKFLSTSQERSKTMKDVDLRCLNKADVVGITTTGLARNISLLQRLHSKVLMCEEAGEVLEAHTITALLPTVEHAILIGDHLQLPPQTQNYELQSTHPRGARYSLDVSLFERLIKPPFHDDPRLPFCTLETQRRMHPSVSQLIRSTLYPRLVDGGAVTEYPEVVGMRKRLFWFDHCQPEDQARDSAVLATSRTNQFEIEMTIRLVQHLVRQGEYGPEDIAVITPYLGQLQRLRKQMSKIFEIAVGDRDLEELTAMDADHSENGTVVKRSALPAPVSKTTVLKSIRLATVDNFQGEEAKIVVISLVRSNAENRCGFLKTSNRINVLLSRAKHGMYVIGNSSTYGGVQMWSEVLDILRGGGNFGQSLDLCCPRHPETPIVVSEPDHFLQFAPEGGCLIPCDRRLACGHACIARCHAQVLHDAVKCLEPCPRPRKDCTHACPLVCGNQCPAKCSVRLIGTTLTLPCGHNFSSPLCWQIREVESIRCNEPVRHTISGCEHEIVEPCHVNVLSPKFQCPKSCGGLLACGHSCKKPCSQCRTRAEGVASDANHGECLQRCGRDFTTCRHRCSVRCHGDLPCPPCESPCDVKCSHSRCDKKCHEPCAPCAEQRCASHCPHVSCSMPCAAPCDWVPCTKRCTSLLECGHQCPSLCGEICPDSKFCQECGNDDVKQTIVDFIMGLRYEEISLDEDPCIFPDCGHFITSSNMDGVMDMGDHYQLDSNGIPIALAGQSVPFTMDGTKVKVCPHCRGSLRNIARYGRIVRRALLDESTKKFILWSNSRCTELGHELVNKLEDLSRATEPWKAAQSLPQAPSNRPSLPKDRLELFCKMNALVGGGRYTQLIRLWQEIQRFADLASIGEQPFSKVANFVRFASRSRALDFDESVLQVKSILQATCLQLKCELAILLDFVRLRKDLAHLHSCRISDVSRQLQECSGLIAVAEERGYSRELLEGHLFCAKFCIVQRGILAQMSDHDDGPVVQATSVEEQVHAMGDKAREHITQADALVKKLPSLAVFKSEVDATLLMLNNGTFYSVVSKDELRAVYAAMATEFRGTGHWYNCVNGHPFTVGECGMPMEEARCPECGQGVGGRNHVPTAGVAAAAQMDELARDLGGVAL</sequence>
<name>A0A9P9BVY3_9PEZI</name>
<keyword evidence="3 9" id="KW-0479">Metal-binding</keyword>
<dbReference type="PROSITE" id="PS50103">
    <property type="entry name" value="ZF_C3H1"/>
    <property type="match status" value="1"/>
</dbReference>
<evidence type="ECO:0000259" key="11">
    <source>
        <dbReference type="PROSITE" id="PS50103"/>
    </source>
</evidence>
<evidence type="ECO:0000256" key="10">
    <source>
        <dbReference type="SAM" id="MobiDB-lite"/>
    </source>
</evidence>
<keyword evidence="8" id="KW-0391">Immunity</keyword>
<evidence type="ECO:0000256" key="5">
    <source>
        <dbReference type="ARBA" id="ARBA00022771"/>
    </source>
</evidence>
<keyword evidence="6" id="KW-0378">Hydrolase</keyword>
<organism evidence="13 14">
    <name type="scientific">Microdochium trichocladiopsis</name>
    <dbReference type="NCBI Taxonomy" id="1682393"/>
    <lineage>
        <taxon>Eukaryota</taxon>
        <taxon>Fungi</taxon>
        <taxon>Dikarya</taxon>
        <taxon>Ascomycota</taxon>
        <taxon>Pezizomycotina</taxon>
        <taxon>Sordariomycetes</taxon>
        <taxon>Xylariomycetidae</taxon>
        <taxon>Xylariales</taxon>
        <taxon>Microdochiaceae</taxon>
        <taxon>Microdochium</taxon>
    </lineage>
</organism>
<dbReference type="InterPro" id="IPR041679">
    <property type="entry name" value="DNA2/NAM7-like_C"/>
</dbReference>
<dbReference type="CDD" id="cd18808">
    <property type="entry name" value="SF1_C_Upf1"/>
    <property type="match status" value="1"/>
</dbReference>
<dbReference type="InterPro" id="IPR041677">
    <property type="entry name" value="DNA2/NAM7_AAA_11"/>
</dbReference>
<dbReference type="Gene3D" id="3.40.50.300">
    <property type="entry name" value="P-loop containing nucleotide triphosphate hydrolases"/>
    <property type="match status" value="2"/>
</dbReference>
<evidence type="ECO:0000259" key="12">
    <source>
        <dbReference type="PROSITE" id="PS51981"/>
    </source>
</evidence>
<dbReference type="FunFam" id="3.40.50.300:FF:001660">
    <property type="entry name" value="NF-X1 finger and helicase protein, putative"/>
    <property type="match status" value="1"/>
</dbReference>
<gene>
    <name evidence="13" type="ORF">B0I36DRAFT_234919</name>
</gene>
<evidence type="ECO:0000256" key="4">
    <source>
        <dbReference type="ARBA" id="ARBA00022737"/>
    </source>
</evidence>
<dbReference type="InterPro" id="IPR047187">
    <property type="entry name" value="SF1_C_Upf1"/>
</dbReference>
<dbReference type="InterPro" id="IPR046439">
    <property type="entry name" value="ZF_RZ_dom"/>
</dbReference>
<dbReference type="InterPro" id="IPR027417">
    <property type="entry name" value="P-loop_NTPase"/>
</dbReference>
<evidence type="ECO:0000256" key="1">
    <source>
        <dbReference type="ARBA" id="ARBA00004496"/>
    </source>
</evidence>
<dbReference type="GeneID" id="70178902"/>
<evidence type="ECO:0000256" key="7">
    <source>
        <dbReference type="ARBA" id="ARBA00022833"/>
    </source>
</evidence>
<dbReference type="SMART" id="SM00438">
    <property type="entry name" value="ZnF_NFX"/>
    <property type="match status" value="4"/>
</dbReference>
<keyword evidence="4" id="KW-0677">Repeat</keyword>
<feature type="zinc finger region" description="C3H1-type" evidence="9">
    <location>
        <begin position="13"/>
        <end position="40"/>
    </location>
</feature>
<keyword evidence="6" id="KW-0547">Nucleotide-binding</keyword>
<dbReference type="CDD" id="cd06008">
    <property type="entry name" value="NF-X1-zinc-finger"/>
    <property type="match status" value="1"/>
</dbReference>
<dbReference type="GO" id="GO:0002376">
    <property type="term" value="P:immune system process"/>
    <property type="evidence" value="ECO:0007669"/>
    <property type="project" value="UniProtKB-KW"/>
</dbReference>
<feature type="region of interest" description="Disordered" evidence="10">
    <location>
        <begin position="465"/>
        <end position="488"/>
    </location>
</feature>
<dbReference type="Pfam" id="PF13086">
    <property type="entry name" value="AAA_11"/>
    <property type="match status" value="1"/>
</dbReference>
<feature type="domain" description="RZ-type" evidence="12">
    <location>
        <begin position="1887"/>
        <end position="1962"/>
    </location>
</feature>
<dbReference type="OrthoDB" id="2423195at2759"/>
<feature type="region of interest" description="Disordered" evidence="10">
    <location>
        <begin position="39"/>
        <end position="63"/>
    </location>
</feature>
<dbReference type="PROSITE" id="PS51981">
    <property type="entry name" value="ZF_RZ"/>
    <property type="match status" value="1"/>
</dbReference>
<comment type="caution">
    <text evidence="13">The sequence shown here is derived from an EMBL/GenBank/DDBJ whole genome shotgun (WGS) entry which is preliminary data.</text>
</comment>
<keyword evidence="14" id="KW-1185">Reference proteome</keyword>
<keyword evidence="7 9" id="KW-0862">Zinc</keyword>
<protein>
    <recommendedName>
        <fullName evidence="15">NFX1-type zinc finger-containing protein 1</fullName>
    </recommendedName>
</protein>
<dbReference type="InterPro" id="IPR000967">
    <property type="entry name" value="Znf_NFX1"/>
</dbReference>
<evidence type="ECO:0000256" key="9">
    <source>
        <dbReference type="PROSITE-ProRule" id="PRU00723"/>
    </source>
</evidence>
<dbReference type="GO" id="GO:0031048">
    <property type="term" value="P:regulatory ncRNA-mediated heterochromatin formation"/>
    <property type="evidence" value="ECO:0007669"/>
    <property type="project" value="TreeGrafter"/>
</dbReference>
<evidence type="ECO:0000256" key="3">
    <source>
        <dbReference type="ARBA" id="ARBA00022723"/>
    </source>
</evidence>
<reference evidence="13" key="1">
    <citation type="journal article" date="2021" name="Nat. Commun.">
        <title>Genetic determinants of endophytism in the Arabidopsis root mycobiome.</title>
        <authorList>
            <person name="Mesny F."/>
            <person name="Miyauchi S."/>
            <person name="Thiergart T."/>
            <person name="Pickel B."/>
            <person name="Atanasova L."/>
            <person name="Karlsson M."/>
            <person name="Huettel B."/>
            <person name="Barry K.W."/>
            <person name="Haridas S."/>
            <person name="Chen C."/>
            <person name="Bauer D."/>
            <person name="Andreopoulos W."/>
            <person name="Pangilinan J."/>
            <person name="LaButti K."/>
            <person name="Riley R."/>
            <person name="Lipzen A."/>
            <person name="Clum A."/>
            <person name="Drula E."/>
            <person name="Henrissat B."/>
            <person name="Kohler A."/>
            <person name="Grigoriev I.V."/>
            <person name="Martin F.M."/>
            <person name="Hacquard S."/>
        </authorList>
    </citation>
    <scope>NUCLEOTIDE SEQUENCE</scope>
    <source>
        <strain evidence="13">MPI-CAGE-CH-0230</strain>
    </source>
</reference>
<accession>A0A9P9BVY3</accession>
<dbReference type="CDD" id="cd17936">
    <property type="entry name" value="EEXXEc_NFX1"/>
    <property type="match status" value="1"/>
</dbReference>
<dbReference type="SMART" id="SM00356">
    <property type="entry name" value="ZnF_C3H1"/>
    <property type="match status" value="1"/>
</dbReference>
<evidence type="ECO:0000313" key="14">
    <source>
        <dbReference type="Proteomes" id="UP000756346"/>
    </source>
</evidence>
<feature type="compositionally biased region" description="Polar residues" evidence="10">
    <location>
        <begin position="465"/>
        <end position="480"/>
    </location>
</feature>
<proteinExistence type="predicted"/>
<keyword evidence="2" id="KW-0963">Cytoplasm</keyword>
<dbReference type="GO" id="GO:0005737">
    <property type="term" value="C:cytoplasm"/>
    <property type="evidence" value="ECO:0007669"/>
    <property type="project" value="UniProtKB-SubCell"/>
</dbReference>
<dbReference type="SUPFAM" id="SSF52540">
    <property type="entry name" value="P-loop containing nucleoside triphosphate hydrolases"/>
    <property type="match status" value="1"/>
</dbReference>
<dbReference type="EMBL" id="JAGTJQ010000001">
    <property type="protein sequence ID" value="KAH7040050.1"/>
    <property type="molecule type" value="Genomic_DNA"/>
</dbReference>
<dbReference type="GO" id="GO:0031380">
    <property type="term" value="C:nuclear RNA-directed RNA polymerase complex"/>
    <property type="evidence" value="ECO:0007669"/>
    <property type="project" value="TreeGrafter"/>
</dbReference>
<keyword evidence="5 9" id="KW-0863">Zinc-finger</keyword>
<feature type="domain" description="C3H1-type" evidence="11">
    <location>
        <begin position="13"/>
        <end position="40"/>
    </location>
</feature>
<keyword evidence="6" id="KW-0347">Helicase</keyword>